<evidence type="ECO:0000313" key="2">
    <source>
        <dbReference type="WBParaSite" id="RSKR_0000135600.1"/>
    </source>
</evidence>
<evidence type="ECO:0000313" key="1">
    <source>
        <dbReference type="Proteomes" id="UP000095286"/>
    </source>
</evidence>
<protein>
    <submittedName>
        <fullName evidence="2">Mitochondrial GTPase 1</fullName>
    </submittedName>
</protein>
<sequence length="331" mass="38498">MFRNILSTQRFAHILPDLRSEFSMPRSFDHKTWFPMHMGVQLKKMEGKLRSVDLIVEVHDARIPITGRNPEFYNKLYAVRNHILVLNKMDLIDMKKYKQPIEDYYLGQGVKNIVWTDCKRRVGRALKDLNEMMLHLLRSEHRFNRQVKTEYQVMVVGIPNVGKSSLINSLRSNMMGTKQSAVEEGARPGVTIRVQNRVRIMDKPPVYILDTPGVLNPHLRNLDGTMKLAICNLILESATDTKYVADYLLYFLNKTGDYSYVKELNLTTGPSDNINNVLFEICKANDLKKTVMVGKGYETIWDQDRAVSYFINLYRKHKLKDHCLDKEILLE</sequence>
<dbReference type="WBParaSite" id="RSKR_0000135600.1">
    <property type="protein sequence ID" value="RSKR_0000135600.1"/>
    <property type="gene ID" value="RSKR_0000135600"/>
</dbReference>
<organism evidence="1 2">
    <name type="scientific">Rhabditophanes sp. KR3021</name>
    <dbReference type="NCBI Taxonomy" id="114890"/>
    <lineage>
        <taxon>Eukaryota</taxon>
        <taxon>Metazoa</taxon>
        <taxon>Ecdysozoa</taxon>
        <taxon>Nematoda</taxon>
        <taxon>Chromadorea</taxon>
        <taxon>Rhabditida</taxon>
        <taxon>Tylenchina</taxon>
        <taxon>Panagrolaimomorpha</taxon>
        <taxon>Strongyloidoidea</taxon>
        <taxon>Alloionematidae</taxon>
        <taxon>Rhabditophanes</taxon>
    </lineage>
</organism>
<dbReference type="Proteomes" id="UP000095286">
    <property type="component" value="Unplaced"/>
</dbReference>
<name>A0AC35TJH1_9BILA</name>
<reference evidence="2" key="1">
    <citation type="submission" date="2016-11" db="UniProtKB">
        <authorList>
            <consortium name="WormBaseParasite"/>
        </authorList>
    </citation>
    <scope>IDENTIFICATION</scope>
    <source>
        <strain evidence="2">KR3021</strain>
    </source>
</reference>
<proteinExistence type="predicted"/>
<accession>A0AC35TJH1</accession>